<dbReference type="SMART" id="SM00500">
    <property type="entry name" value="SFM"/>
    <property type="match status" value="1"/>
</dbReference>
<dbReference type="GO" id="GO:0071021">
    <property type="term" value="C:U2-type post-spliceosomal complex"/>
    <property type="evidence" value="ECO:0007669"/>
    <property type="project" value="TreeGrafter"/>
</dbReference>
<dbReference type="PANTHER" id="PTHR13007:SF19">
    <property type="entry name" value="PRE-MRNA-SPLICING FACTOR 18"/>
    <property type="match status" value="1"/>
</dbReference>
<dbReference type="Proteomes" id="UP001327560">
    <property type="component" value="Chromosome 1"/>
</dbReference>
<dbReference type="FunFam" id="1.20.940.10:FF:000004">
    <property type="entry name" value="Pre-mRNA-splicing factor 18"/>
    <property type="match status" value="1"/>
</dbReference>
<evidence type="ECO:0000256" key="7">
    <source>
        <dbReference type="ARBA" id="ARBA00023242"/>
    </source>
</evidence>
<dbReference type="SUPFAM" id="SSF47938">
    <property type="entry name" value="Functional domain of the splicing factor Prp18"/>
    <property type="match status" value="1"/>
</dbReference>
<dbReference type="Gene3D" id="4.10.280.110">
    <property type="entry name" value="Pre-mRNA processing factor 4 domain"/>
    <property type="match status" value="1"/>
</dbReference>
<feature type="region of interest" description="Disordered" evidence="8">
    <location>
        <begin position="156"/>
        <end position="193"/>
    </location>
</feature>
<keyword evidence="6" id="KW-0508">mRNA splicing</keyword>
<feature type="domain" description="Pre-mRNA processing factor 4 (PRP4)-like" evidence="9">
    <location>
        <begin position="82"/>
        <end position="133"/>
    </location>
</feature>
<evidence type="ECO:0000256" key="5">
    <source>
        <dbReference type="ARBA" id="ARBA00022728"/>
    </source>
</evidence>
<evidence type="ECO:0000313" key="11">
    <source>
        <dbReference type="Proteomes" id="UP001327560"/>
    </source>
</evidence>
<protein>
    <recommendedName>
        <fullName evidence="3">Pre-mRNA-splicing factor 18</fullName>
    </recommendedName>
</protein>
<accession>A0AAQ3JN08</accession>
<proteinExistence type="inferred from homology"/>
<dbReference type="GO" id="GO:0005682">
    <property type="term" value="C:U5 snRNP"/>
    <property type="evidence" value="ECO:0007669"/>
    <property type="project" value="TreeGrafter"/>
</dbReference>
<dbReference type="Gene3D" id="1.20.940.10">
    <property type="entry name" value="Functional domain of the splicing factor Prp18"/>
    <property type="match status" value="1"/>
</dbReference>
<dbReference type="InterPro" id="IPR036285">
    <property type="entry name" value="PRP4-like_sf"/>
</dbReference>
<name>A0AAQ3JN08_9LILI</name>
<evidence type="ECO:0000259" key="9">
    <source>
        <dbReference type="SMART" id="SM00500"/>
    </source>
</evidence>
<comment type="similarity">
    <text evidence="2">Belongs to the PRP18 family.</text>
</comment>
<dbReference type="InterPro" id="IPR039979">
    <property type="entry name" value="PRPF18"/>
</dbReference>
<comment type="subcellular location">
    <subcellularLocation>
        <location evidence="1">Nucleus</location>
    </subcellularLocation>
</comment>
<dbReference type="PANTHER" id="PTHR13007">
    <property type="entry name" value="PRE-MRNA SPLICING FACTOR-RELATED"/>
    <property type="match status" value="1"/>
</dbReference>
<dbReference type="AlphaFoldDB" id="A0AAQ3JN08"/>
<dbReference type="GO" id="GO:0046540">
    <property type="term" value="C:U4/U6 x U5 tri-snRNP complex"/>
    <property type="evidence" value="ECO:0007669"/>
    <property type="project" value="TreeGrafter"/>
</dbReference>
<feature type="compositionally biased region" description="Low complexity" evidence="8">
    <location>
        <begin position="49"/>
        <end position="61"/>
    </location>
</feature>
<keyword evidence="4" id="KW-0507">mRNA processing</keyword>
<reference evidence="10 11" key="1">
    <citation type="submission" date="2023-10" db="EMBL/GenBank/DDBJ databases">
        <title>Chromosome-scale genome assembly provides insights into flower coloration mechanisms of Canna indica.</title>
        <authorList>
            <person name="Li C."/>
        </authorList>
    </citation>
    <scope>NUCLEOTIDE SEQUENCE [LARGE SCALE GENOMIC DNA]</scope>
    <source>
        <tissue evidence="10">Flower</tissue>
    </source>
</reference>
<evidence type="ECO:0000256" key="1">
    <source>
        <dbReference type="ARBA" id="ARBA00004123"/>
    </source>
</evidence>
<evidence type="ECO:0000256" key="6">
    <source>
        <dbReference type="ARBA" id="ARBA00023187"/>
    </source>
</evidence>
<evidence type="ECO:0000256" key="4">
    <source>
        <dbReference type="ARBA" id="ARBA00022664"/>
    </source>
</evidence>
<evidence type="ECO:0000256" key="3">
    <source>
        <dbReference type="ARBA" id="ARBA00018242"/>
    </source>
</evidence>
<evidence type="ECO:0000313" key="10">
    <source>
        <dbReference type="EMBL" id="WOK93049.1"/>
    </source>
</evidence>
<sequence length="396" mass="45156">MDLLKRELQRKRQALQANFGGRKLLRRSEIEHKEIERLRHQEQLLLQCKSQNSSTSSASSKKTSDSPHVDGASNGLAPWVDLSREEVIRRLRILKQPATLFSEDDAARIRRLQAVIESGPIEVEEEMADGQTNDFLRDIYELRRRQNNGILLGRAVDKRESSGDGVEKNVEAGDVQGSDETGALEAEEEVDKDSKRMKGNFEELCDEDKILVFFKRLLSEWGQEVQEMPEAEKRTAKGKFMMATFNQCARYLNPMFKMCRKKTLADDVRQALVKVVQCCSKRDYLAAMDEYIKLAIGNAPWPIGVTMVGIHERSAREKIFTNSIAHIMNDETTRKYLQSVKRLMTFCQRRYPTDPSRSVEFNSLANGSDLQSLLAEERAAKDVPPSQERLRLVSAA</sequence>
<feature type="region of interest" description="Disordered" evidence="8">
    <location>
        <begin position="49"/>
        <end position="76"/>
    </location>
</feature>
<gene>
    <name evidence="10" type="ORF">Cni_G01742</name>
</gene>
<dbReference type="EMBL" id="CP136890">
    <property type="protein sequence ID" value="WOK93049.1"/>
    <property type="molecule type" value="Genomic_DNA"/>
</dbReference>
<dbReference type="SUPFAM" id="SSF158230">
    <property type="entry name" value="PRP4-like"/>
    <property type="match status" value="1"/>
</dbReference>
<feature type="region of interest" description="Disordered" evidence="8">
    <location>
        <begin position="377"/>
        <end position="396"/>
    </location>
</feature>
<evidence type="ECO:0000256" key="2">
    <source>
        <dbReference type="ARBA" id="ARBA00008137"/>
    </source>
</evidence>
<keyword evidence="5" id="KW-0747">Spliceosome</keyword>
<keyword evidence="7" id="KW-0539">Nucleus</keyword>
<keyword evidence="11" id="KW-1185">Reference proteome</keyword>
<dbReference type="GO" id="GO:0000350">
    <property type="term" value="P:generation of catalytic spliceosome for second transesterification step"/>
    <property type="evidence" value="ECO:0007669"/>
    <property type="project" value="TreeGrafter"/>
</dbReference>
<dbReference type="InterPro" id="IPR004098">
    <property type="entry name" value="Prp18"/>
</dbReference>
<feature type="compositionally biased region" description="Basic and acidic residues" evidence="8">
    <location>
        <begin position="156"/>
        <end position="171"/>
    </location>
</feature>
<organism evidence="10 11">
    <name type="scientific">Canna indica</name>
    <name type="common">Indian-shot</name>
    <dbReference type="NCBI Taxonomy" id="4628"/>
    <lineage>
        <taxon>Eukaryota</taxon>
        <taxon>Viridiplantae</taxon>
        <taxon>Streptophyta</taxon>
        <taxon>Embryophyta</taxon>
        <taxon>Tracheophyta</taxon>
        <taxon>Spermatophyta</taxon>
        <taxon>Magnoliopsida</taxon>
        <taxon>Liliopsida</taxon>
        <taxon>Zingiberales</taxon>
        <taxon>Cannaceae</taxon>
        <taxon>Canna</taxon>
    </lineage>
</organism>
<evidence type="ECO:0000256" key="8">
    <source>
        <dbReference type="SAM" id="MobiDB-lite"/>
    </source>
</evidence>
<dbReference type="Pfam" id="PF08799">
    <property type="entry name" value="PRP4"/>
    <property type="match status" value="1"/>
</dbReference>
<dbReference type="Pfam" id="PF02840">
    <property type="entry name" value="Prp18"/>
    <property type="match status" value="1"/>
</dbReference>
<dbReference type="InterPro" id="IPR014906">
    <property type="entry name" value="PRP4-like"/>
</dbReference>